<accession>A0A319CCC6</accession>
<proteinExistence type="predicted"/>
<dbReference type="Gene3D" id="1.10.510.10">
    <property type="entry name" value="Transferase(Phosphotransferase) domain 1"/>
    <property type="match status" value="1"/>
</dbReference>
<dbReference type="Proteomes" id="UP000248340">
    <property type="component" value="Unassembled WGS sequence"/>
</dbReference>
<gene>
    <name evidence="2" type="ORF">BO82DRAFT_352970</name>
</gene>
<dbReference type="RefSeq" id="XP_025493445.1">
    <property type="nucleotide sequence ID" value="XM_025634840.1"/>
</dbReference>
<organism evidence="2 3">
    <name type="scientific">Aspergillus uvarum CBS 121591</name>
    <dbReference type="NCBI Taxonomy" id="1448315"/>
    <lineage>
        <taxon>Eukaryota</taxon>
        <taxon>Fungi</taxon>
        <taxon>Dikarya</taxon>
        <taxon>Ascomycota</taxon>
        <taxon>Pezizomycotina</taxon>
        <taxon>Eurotiomycetes</taxon>
        <taxon>Eurotiomycetidae</taxon>
        <taxon>Eurotiales</taxon>
        <taxon>Aspergillaceae</taxon>
        <taxon>Aspergillus</taxon>
        <taxon>Aspergillus subgen. Circumdati</taxon>
    </lineage>
</organism>
<dbReference type="InterPro" id="IPR011009">
    <property type="entry name" value="Kinase-like_dom_sf"/>
</dbReference>
<dbReference type="EMBL" id="KZ821690">
    <property type="protein sequence ID" value="PYH83245.1"/>
    <property type="molecule type" value="Genomic_DNA"/>
</dbReference>
<protein>
    <recommendedName>
        <fullName evidence="4">Non-specific serine/threonine protein kinase</fullName>
    </recommendedName>
</protein>
<dbReference type="GeneID" id="37137581"/>
<dbReference type="OrthoDB" id="4185642at2759"/>
<name>A0A319CCC6_9EURO</name>
<evidence type="ECO:0000256" key="1">
    <source>
        <dbReference type="SAM" id="MobiDB-lite"/>
    </source>
</evidence>
<dbReference type="VEuPathDB" id="FungiDB:BO82DRAFT_352970"/>
<evidence type="ECO:0000313" key="3">
    <source>
        <dbReference type="Proteomes" id="UP000248340"/>
    </source>
</evidence>
<reference evidence="2 3" key="1">
    <citation type="submission" date="2016-12" db="EMBL/GenBank/DDBJ databases">
        <title>The genomes of Aspergillus section Nigri reveals drivers in fungal speciation.</title>
        <authorList>
            <consortium name="DOE Joint Genome Institute"/>
            <person name="Vesth T.C."/>
            <person name="Nybo J."/>
            <person name="Theobald S."/>
            <person name="Brandl J."/>
            <person name="Frisvad J.C."/>
            <person name="Nielsen K.F."/>
            <person name="Lyhne E.K."/>
            <person name="Kogle M.E."/>
            <person name="Kuo A."/>
            <person name="Riley R."/>
            <person name="Clum A."/>
            <person name="Nolan M."/>
            <person name="Lipzen A."/>
            <person name="Salamov A."/>
            <person name="Henrissat B."/>
            <person name="Wiebenga A."/>
            <person name="De Vries R.P."/>
            <person name="Grigoriev I.V."/>
            <person name="Mortensen U.H."/>
            <person name="Andersen M.R."/>
            <person name="Baker S.E."/>
        </authorList>
    </citation>
    <scope>NUCLEOTIDE SEQUENCE [LARGE SCALE GENOMIC DNA]</scope>
    <source>
        <strain evidence="2 3">CBS 121591</strain>
    </source>
</reference>
<sequence>MASNELELSPSDVTFLDTFKEGESSMIFRVAVHGMDCVMKVFHEYTRKEWDDPDIEISMCMREVTSYERLKAKGLCARGVIPDYYGYLTLTGLTLWPDLHMFTDDELPPKAILIEYVPGMKQLELINYTKSRAETLRNVLFEINAAMILHGDIAPRNMMVCSGDTDRVLWIDFDLAMVFPENKPLTERQKEWFEDEAALINELVDGLAQDAVEGKLHKAFPYYYYGTYTYWKRVKMGLPGWPEPVLPAPGQDDEDIKDIEDIENSEDKKGNEDNQLSKPWARLSGFDSMTTIPL</sequence>
<feature type="region of interest" description="Disordered" evidence="1">
    <location>
        <begin position="260"/>
        <end position="280"/>
    </location>
</feature>
<dbReference type="AlphaFoldDB" id="A0A319CCC6"/>
<keyword evidence="3" id="KW-1185">Reference proteome</keyword>
<dbReference type="SUPFAM" id="SSF56112">
    <property type="entry name" value="Protein kinase-like (PK-like)"/>
    <property type="match status" value="1"/>
</dbReference>
<evidence type="ECO:0000313" key="2">
    <source>
        <dbReference type="EMBL" id="PYH83245.1"/>
    </source>
</evidence>
<evidence type="ECO:0008006" key="4">
    <source>
        <dbReference type="Google" id="ProtNLM"/>
    </source>
</evidence>
<dbReference type="STRING" id="1448315.A0A319CCC6"/>